<dbReference type="GeneID" id="28732489"/>
<dbReference type="InterPro" id="IPR011005">
    <property type="entry name" value="Dihydropteroate_synth-like_sf"/>
</dbReference>
<evidence type="ECO:0000313" key="27">
    <source>
        <dbReference type="Proteomes" id="UP000038010"/>
    </source>
</evidence>
<evidence type="ECO:0000256" key="21">
    <source>
        <dbReference type="ARBA" id="ARBA00058009"/>
    </source>
</evidence>
<comment type="function">
    <text evidence="21">Catalyzes three sequential steps of tetrahydrofolate biosynthesis.</text>
</comment>
<organism evidence="26 27">
    <name type="scientific">Cyphellophora attinorum</name>
    <dbReference type="NCBI Taxonomy" id="1664694"/>
    <lineage>
        <taxon>Eukaryota</taxon>
        <taxon>Fungi</taxon>
        <taxon>Dikarya</taxon>
        <taxon>Ascomycota</taxon>
        <taxon>Pezizomycotina</taxon>
        <taxon>Eurotiomycetes</taxon>
        <taxon>Chaetothyriomycetidae</taxon>
        <taxon>Chaetothyriales</taxon>
        <taxon>Cyphellophoraceae</taxon>
        <taxon>Cyphellophora</taxon>
    </lineage>
</organism>
<dbReference type="GO" id="GO:0004150">
    <property type="term" value="F:dihydroneopterin aldolase activity"/>
    <property type="evidence" value="ECO:0007669"/>
    <property type="project" value="UniProtKB-EC"/>
</dbReference>
<comment type="pathway">
    <text evidence="5">Cofactor biosynthesis; tetrahydrofolate biosynthesis; 7,8-dihydrofolate from 2-amino-4-hydroxy-6-hydroxymethyl-7,8-dihydropteridine diphosphate and 4-aminobenzoate: step 1/2.</text>
</comment>
<dbReference type="GO" id="GO:0016301">
    <property type="term" value="F:kinase activity"/>
    <property type="evidence" value="ECO:0007669"/>
    <property type="project" value="UniProtKB-KW"/>
</dbReference>
<comment type="pathway">
    <text evidence="6">Cofactor biosynthesis; tetrahydrofolate biosynthesis; 2-amino-4-hydroxy-6-hydroxymethyl-7,8-dihydropteridine diphosphate from 7,8-dihydroneopterin triphosphate: step 3/4.</text>
</comment>
<dbReference type="OrthoDB" id="615426at2759"/>
<dbReference type="InterPro" id="IPR035907">
    <property type="entry name" value="Hppk_sf"/>
</dbReference>
<evidence type="ECO:0000256" key="22">
    <source>
        <dbReference type="ARBA" id="ARBA00061548"/>
    </source>
</evidence>
<keyword evidence="17" id="KW-0067">ATP-binding</keyword>
<comment type="caution">
    <text evidence="26">The sequence shown here is derived from an EMBL/GenBank/DDBJ whole genome shotgun (WGS) entry which is preliminary data.</text>
</comment>
<evidence type="ECO:0000256" key="6">
    <source>
        <dbReference type="ARBA" id="ARBA00005013"/>
    </source>
</evidence>
<evidence type="ECO:0000256" key="12">
    <source>
        <dbReference type="ARBA" id="ARBA00013253"/>
    </source>
</evidence>
<comment type="catalytic activity">
    <reaction evidence="3">
        <text>7,8-dihydroneopterin = 6-hydroxymethyl-7,8-dihydropterin + glycolaldehyde</text>
        <dbReference type="Rhea" id="RHEA:10540"/>
        <dbReference type="ChEBI" id="CHEBI:17001"/>
        <dbReference type="ChEBI" id="CHEBI:17071"/>
        <dbReference type="ChEBI" id="CHEBI:44841"/>
        <dbReference type="EC" id="4.1.2.25"/>
    </reaction>
</comment>
<dbReference type="AlphaFoldDB" id="A0A0N1NW60"/>
<dbReference type="EC" id="4.1.2.25" evidence="11"/>
<evidence type="ECO:0000256" key="4">
    <source>
        <dbReference type="ARBA" id="ARBA00001946"/>
    </source>
</evidence>
<dbReference type="InterPro" id="IPR000489">
    <property type="entry name" value="Pterin-binding_dom"/>
</dbReference>
<evidence type="ECO:0000256" key="10">
    <source>
        <dbReference type="ARBA" id="ARBA00012458"/>
    </source>
</evidence>
<dbReference type="Gene3D" id="3.30.70.560">
    <property type="entry name" value="7,8-Dihydro-6-hydroxymethylpterin-pyrophosphokinase HPPK"/>
    <property type="match status" value="1"/>
</dbReference>
<evidence type="ECO:0000256" key="1">
    <source>
        <dbReference type="ARBA" id="ARBA00000012"/>
    </source>
</evidence>
<dbReference type="GO" id="GO:0046872">
    <property type="term" value="F:metal ion binding"/>
    <property type="evidence" value="ECO:0007669"/>
    <property type="project" value="UniProtKB-KW"/>
</dbReference>
<dbReference type="InterPro" id="IPR006390">
    <property type="entry name" value="DHP_synth_dom"/>
</dbReference>
<dbReference type="PANTHER" id="PTHR20941:SF1">
    <property type="entry name" value="FOLIC ACID SYNTHESIS PROTEIN FOL1"/>
    <property type="match status" value="1"/>
</dbReference>
<keyword evidence="18" id="KW-0460">Magnesium</keyword>
<dbReference type="STRING" id="1664694.A0A0N1NW60"/>
<keyword evidence="15" id="KW-0547">Nucleotide-binding</keyword>
<dbReference type="Proteomes" id="UP000038010">
    <property type="component" value="Unassembled WGS sequence"/>
</dbReference>
<evidence type="ECO:0000256" key="20">
    <source>
        <dbReference type="ARBA" id="ARBA00023268"/>
    </source>
</evidence>
<protein>
    <recommendedName>
        <fullName evidence="23">Folic acid synthesis protein FOL1</fullName>
        <ecNumber evidence="10">2.5.1.15</ecNumber>
        <ecNumber evidence="12">2.7.6.3</ecNumber>
        <ecNumber evidence="11">4.1.2.25</ecNumber>
    </recommendedName>
    <alternativeName>
        <fullName evidence="24">Folic acid synthesis protein fol1</fullName>
    </alternativeName>
</protein>
<dbReference type="InterPro" id="IPR045031">
    <property type="entry name" value="DHP_synth-like"/>
</dbReference>
<dbReference type="NCBIfam" id="TIGR01496">
    <property type="entry name" value="DHPS"/>
    <property type="match status" value="1"/>
</dbReference>
<keyword evidence="13" id="KW-0808">Transferase</keyword>
<dbReference type="SUPFAM" id="SSF51717">
    <property type="entry name" value="Dihydropteroate synthetase-like"/>
    <property type="match status" value="1"/>
</dbReference>
<comment type="similarity">
    <text evidence="9">In the C-terminal section; belongs to the DHPS family.</text>
</comment>
<dbReference type="GO" id="GO:0003848">
    <property type="term" value="F:2-amino-4-hydroxy-6-hydroxymethyldihydropteridine diphosphokinase activity"/>
    <property type="evidence" value="ECO:0007669"/>
    <property type="project" value="UniProtKB-EC"/>
</dbReference>
<evidence type="ECO:0000256" key="24">
    <source>
        <dbReference type="ARBA" id="ARBA00068111"/>
    </source>
</evidence>
<evidence type="ECO:0000256" key="9">
    <source>
        <dbReference type="ARBA" id="ARBA00009951"/>
    </source>
</evidence>
<dbReference type="SUPFAM" id="SSF55083">
    <property type="entry name" value="6-hydroxymethyl-7,8-dihydropterin pyrophosphokinase, HPPK"/>
    <property type="match status" value="1"/>
</dbReference>
<dbReference type="InterPro" id="IPR000550">
    <property type="entry name" value="Hppk"/>
</dbReference>
<dbReference type="NCBIfam" id="TIGR01498">
    <property type="entry name" value="folK"/>
    <property type="match status" value="1"/>
</dbReference>
<evidence type="ECO:0000256" key="17">
    <source>
        <dbReference type="ARBA" id="ARBA00022840"/>
    </source>
</evidence>
<dbReference type="PROSITE" id="PS00793">
    <property type="entry name" value="DHPS_2"/>
    <property type="match status" value="1"/>
</dbReference>
<dbReference type="EC" id="2.7.6.3" evidence="12"/>
<evidence type="ECO:0000256" key="5">
    <source>
        <dbReference type="ARBA" id="ARBA00004763"/>
    </source>
</evidence>
<feature type="domain" description="Pterin-binding" evidence="25">
    <location>
        <begin position="171"/>
        <end position="436"/>
    </location>
</feature>
<name>A0A0N1NW60_9EURO</name>
<sequence>MGNRIANIEAALHEMRQRFAIRKVSPLYETKPMYYEDQGSFINGACEVETDLDPISLLDALQSIEDGLGRQHTINKGPRPIDLDVLLYNKQQFQHERLEIPHKLMHEREFVLRPLKDILPYAVVNSSALQHPSTVMDLYIGLKNRDETMSPVTEVSHRLPLIRSMDPKRPTSIMAILNITPDSFSDGGKFSSRDQKALKPNIGKIIAAGATILDVGGQSTRPHAKLISAEEELERILPVVRTIRKMPEADGVAISVDTFYSEVAKGAIAEGADLINDISAGQMDPNMLSTVANLSKTIVLMHMRGDPSTMTKLTDYPHGVVERVAQELSLRFQAALDAGIAPWRIILDPGIGFAKNQDQNLELLRRLRELREHPVNLSGPPWLLGTSRKGFVGKVTGVADAAARQFGTAATVTASIAGGADIVRVHDVKEMAEVVKMADAIYR</sequence>
<dbReference type="RefSeq" id="XP_017995399.1">
    <property type="nucleotide sequence ID" value="XM_018140608.1"/>
</dbReference>
<reference evidence="26 27" key="1">
    <citation type="submission" date="2015-06" db="EMBL/GenBank/DDBJ databases">
        <title>Draft genome of the ant-associated black yeast Phialophora attae CBS 131958.</title>
        <authorList>
            <person name="Moreno L.F."/>
            <person name="Stielow B.J."/>
            <person name="de Hoog S."/>
            <person name="Vicente V.A."/>
            <person name="Weiss V.A."/>
            <person name="de Vries M."/>
            <person name="Cruz L.M."/>
            <person name="Souza E.M."/>
        </authorList>
    </citation>
    <scope>NUCLEOTIDE SEQUENCE [LARGE SCALE GENOMIC DNA]</scope>
    <source>
        <strain evidence="26 27">CBS 131958</strain>
    </source>
</reference>
<comment type="catalytic activity">
    <reaction evidence="1">
        <text>(7,8-dihydropterin-6-yl)methyl diphosphate + 4-aminobenzoate = 7,8-dihydropteroate + diphosphate</text>
        <dbReference type="Rhea" id="RHEA:19949"/>
        <dbReference type="ChEBI" id="CHEBI:17836"/>
        <dbReference type="ChEBI" id="CHEBI:17839"/>
        <dbReference type="ChEBI" id="CHEBI:33019"/>
        <dbReference type="ChEBI" id="CHEBI:72950"/>
        <dbReference type="EC" id="2.5.1.15"/>
    </reaction>
</comment>
<comment type="pathway">
    <text evidence="7">Cofactor biosynthesis; tetrahydrofolate biosynthesis; 2-amino-4-hydroxy-6-hydroxymethyl-7,8-dihydropteridine diphosphate from 7,8-dihydroneopterin triphosphate: step 4/4.</text>
</comment>
<dbReference type="PROSITE" id="PS00792">
    <property type="entry name" value="DHPS_1"/>
    <property type="match status" value="1"/>
</dbReference>
<comment type="cofactor">
    <cofactor evidence="4">
        <name>Mg(2+)</name>
        <dbReference type="ChEBI" id="CHEBI:18420"/>
    </cofactor>
</comment>
<comment type="similarity">
    <text evidence="22">In the central section; belongs to the HPPK family.</text>
</comment>
<dbReference type="GO" id="GO:0004156">
    <property type="term" value="F:dihydropteroate synthase activity"/>
    <property type="evidence" value="ECO:0007669"/>
    <property type="project" value="UniProtKB-EC"/>
</dbReference>
<evidence type="ECO:0000256" key="3">
    <source>
        <dbReference type="ARBA" id="ARBA00001353"/>
    </source>
</evidence>
<evidence type="ECO:0000256" key="7">
    <source>
        <dbReference type="ARBA" id="ARBA00005051"/>
    </source>
</evidence>
<evidence type="ECO:0000256" key="13">
    <source>
        <dbReference type="ARBA" id="ARBA00022679"/>
    </source>
</evidence>
<dbReference type="Gene3D" id="3.20.20.20">
    <property type="entry name" value="Dihydropteroate synthase-like"/>
    <property type="match status" value="1"/>
</dbReference>
<dbReference type="GO" id="GO:0005740">
    <property type="term" value="C:mitochondrial envelope"/>
    <property type="evidence" value="ECO:0007669"/>
    <property type="project" value="TreeGrafter"/>
</dbReference>
<evidence type="ECO:0000256" key="23">
    <source>
        <dbReference type="ARBA" id="ARBA00067568"/>
    </source>
</evidence>
<proteinExistence type="inferred from homology"/>
<dbReference type="CDD" id="cd00739">
    <property type="entry name" value="DHPS"/>
    <property type="match status" value="1"/>
</dbReference>
<evidence type="ECO:0000256" key="2">
    <source>
        <dbReference type="ARBA" id="ARBA00000198"/>
    </source>
</evidence>
<keyword evidence="19" id="KW-0289">Folate biosynthesis</keyword>
<keyword evidence="16" id="KW-0418">Kinase</keyword>
<evidence type="ECO:0000256" key="11">
    <source>
        <dbReference type="ARBA" id="ARBA00013043"/>
    </source>
</evidence>
<gene>
    <name evidence="26" type="ORF">AB675_11737</name>
</gene>
<dbReference type="Pfam" id="PF01288">
    <property type="entry name" value="HPPK"/>
    <property type="match status" value="1"/>
</dbReference>
<comment type="catalytic activity">
    <reaction evidence="2">
        <text>6-hydroxymethyl-7,8-dihydropterin + ATP = (7,8-dihydropterin-6-yl)methyl diphosphate + AMP + H(+)</text>
        <dbReference type="Rhea" id="RHEA:11412"/>
        <dbReference type="ChEBI" id="CHEBI:15378"/>
        <dbReference type="ChEBI" id="CHEBI:30616"/>
        <dbReference type="ChEBI" id="CHEBI:44841"/>
        <dbReference type="ChEBI" id="CHEBI:72950"/>
        <dbReference type="ChEBI" id="CHEBI:456215"/>
        <dbReference type="EC" id="2.7.6.3"/>
    </reaction>
</comment>
<dbReference type="UniPathway" id="UPA00077">
    <property type="reaction ID" value="UER00155"/>
</dbReference>
<evidence type="ECO:0000256" key="19">
    <source>
        <dbReference type="ARBA" id="ARBA00022909"/>
    </source>
</evidence>
<dbReference type="Pfam" id="PF00809">
    <property type="entry name" value="Pterin_bind"/>
    <property type="match status" value="1"/>
</dbReference>
<dbReference type="GO" id="GO:0005524">
    <property type="term" value="F:ATP binding"/>
    <property type="evidence" value="ECO:0007669"/>
    <property type="project" value="UniProtKB-KW"/>
</dbReference>
<dbReference type="EMBL" id="LFJN01000040">
    <property type="protein sequence ID" value="KPI35436.1"/>
    <property type="molecule type" value="Genomic_DNA"/>
</dbReference>
<evidence type="ECO:0000256" key="16">
    <source>
        <dbReference type="ARBA" id="ARBA00022777"/>
    </source>
</evidence>
<dbReference type="VEuPathDB" id="FungiDB:AB675_11737"/>
<evidence type="ECO:0000256" key="15">
    <source>
        <dbReference type="ARBA" id="ARBA00022741"/>
    </source>
</evidence>
<evidence type="ECO:0000259" key="25">
    <source>
        <dbReference type="PROSITE" id="PS50972"/>
    </source>
</evidence>
<keyword evidence="20" id="KW-0511">Multifunctional enzyme</keyword>
<dbReference type="FunFam" id="3.20.20.20:FF:000006">
    <property type="entry name" value="Dihydropteroate synthase"/>
    <property type="match status" value="1"/>
</dbReference>
<accession>A0A0N1NW60</accession>
<dbReference type="EC" id="2.5.1.15" evidence="10"/>
<dbReference type="CDD" id="cd00483">
    <property type="entry name" value="HPPK"/>
    <property type="match status" value="1"/>
</dbReference>
<evidence type="ECO:0000313" key="26">
    <source>
        <dbReference type="EMBL" id="KPI35436.1"/>
    </source>
</evidence>
<keyword evidence="27" id="KW-1185">Reference proteome</keyword>
<comment type="similarity">
    <text evidence="8">In the N-terminal section; belongs to the DHNA family.</text>
</comment>
<keyword evidence="14" id="KW-0479">Metal-binding</keyword>
<dbReference type="GO" id="GO:0046654">
    <property type="term" value="P:tetrahydrofolate biosynthetic process"/>
    <property type="evidence" value="ECO:0007669"/>
    <property type="project" value="UniProtKB-UniPathway"/>
</dbReference>
<evidence type="ECO:0000256" key="8">
    <source>
        <dbReference type="ARBA" id="ARBA00009640"/>
    </source>
</evidence>
<dbReference type="PANTHER" id="PTHR20941">
    <property type="entry name" value="FOLATE SYNTHESIS PROTEINS"/>
    <property type="match status" value="1"/>
</dbReference>
<evidence type="ECO:0000256" key="18">
    <source>
        <dbReference type="ARBA" id="ARBA00022842"/>
    </source>
</evidence>
<dbReference type="PROSITE" id="PS50972">
    <property type="entry name" value="PTERIN_BINDING"/>
    <property type="match status" value="1"/>
</dbReference>
<dbReference type="GO" id="GO:0046656">
    <property type="term" value="P:folic acid biosynthetic process"/>
    <property type="evidence" value="ECO:0007669"/>
    <property type="project" value="UniProtKB-KW"/>
</dbReference>
<evidence type="ECO:0000256" key="14">
    <source>
        <dbReference type="ARBA" id="ARBA00022723"/>
    </source>
</evidence>